<dbReference type="WBParaSite" id="TMUE_0000000666.1">
    <property type="protein sequence ID" value="TMUE_0000000666.1"/>
    <property type="gene ID" value="WBGene00296596"/>
</dbReference>
<dbReference type="Proteomes" id="UP000046395">
    <property type="component" value="Unassembled WGS sequence"/>
</dbReference>
<reference evidence="2" key="1">
    <citation type="submission" date="2019-12" db="UniProtKB">
        <authorList>
            <consortium name="WormBaseParasite"/>
        </authorList>
    </citation>
    <scope>IDENTIFICATION</scope>
</reference>
<accession>A0A5S6Q0D1</accession>
<sequence length="93" mass="10650">MKLLGLIISAILADRTIDWADDKGNADGTRKGPRSPLGINGFGKRRLLLRTDKCCRKKQCTLRKDRQVRKNIQHSNRLGMKAFVKLKIPWFTT</sequence>
<proteinExistence type="predicted"/>
<dbReference type="AlphaFoldDB" id="A0A5S6Q0D1"/>
<name>A0A5S6Q0D1_TRIMR</name>
<protein>
    <submittedName>
        <fullName evidence="2">Secreted protein</fullName>
    </submittedName>
</protein>
<evidence type="ECO:0000313" key="1">
    <source>
        <dbReference type="Proteomes" id="UP000046395"/>
    </source>
</evidence>
<keyword evidence="1" id="KW-1185">Reference proteome</keyword>
<organism evidence="1 2">
    <name type="scientific">Trichuris muris</name>
    <name type="common">Mouse whipworm</name>
    <dbReference type="NCBI Taxonomy" id="70415"/>
    <lineage>
        <taxon>Eukaryota</taxon>
        <taxon>Metazoa</taxon>
        <taxon>Ecdysozoa</taxon>
        <taxon>Nematoda</taxon>
        <taxon>Enoplea</taxon>
        <taxon>Dorylaimia</taxon>
        <taxon>Trichinellida</taxon>
        <taxon>Trichuridae</taxon>
        <taxon>Trichuris</taxon>
    </lineage>
</organism>
<evidence type="ECO:0000313" key="2">
    <source>
        <dbReference type="WBParaSite" id="TMUE_0000000666.1"/>
    </source>
</evidence>